<protein>
    <recommendedName>
        <fullName evidence="3">DUF4845 domain-containing protein</fullName>
    </recommendedName>
</protein>
<dbReference type="Proteomes" id="UP000028006">
    <property type="component" value="Unassembled WGS sequence"/>
</dbReference>
<name>A0A081NA91_9GAMM</name>
<dbReference type="AlphaFoldDB" id="A0A081NA91"/>
<keyword evidence="2" id="KW-1185">Reference proteome</keyword>
<evidence type="ECO:0008006" key="3">
    <source>
        <dbReference type="Google" id="ProtNLM"/>
    </source>
</evidence>
<comment type="caution">
    <text evidence="1">The sequence shown here is derived from an EMBL/GenBank/DDBJ whole genome shotgun (WGS) entry which is preliminary data.</text>
</comment>
<dbReference type="Pfam" id="PF16137">
    <property type="entry name" value="DUF4845"/>
    <property type="match status" value="1"/>
</dbReference>
<dbReference type="eggNOG" id="COG4969">
    <property type="taxonomic scope" value="Bacteria"/>
</dbReference>
<proteinExistence type="predicted"/>
<organism evidence="1 2">
    <name type="scientific">Endozoicomonas montiporae</name>
    <dbReference type="NCBI Taxonomy" id="1027273"/>
    <lineage>
        <taxon>Bacteria</taxon>
        <taxon>Pseudomonadati</taxon>
        <taxon>Pseudomonadota</taxon>
        <taxon>Gammaproteobacteria</taxon>
        <taxon>Oceanospirillales</taxon>
        <taxon>Endozoicomonadaceae</taxon>
        <taxon>Endozoicomonas</taxon>
    </lineage>
</organism>
<evidence type="ECO:0000313" key="1">
    <source>
        <dbReference type="EMBL" id="KEQ15364.1"/>
    </source>
</evidence>
<dbReference type="InterPro" id="IPR032314">
    <property type="entry name" value="DUF4845"/>
</dbReference>
<accession>A0A081NA91</accession>
<evidence type="ECO:0000313" key="2">
    <source>
        <dbReference type="Proteomes" id="UP000028006"/>
    </source>
</evidence>
<sequence length="125" mass="14168">MTGMKSRQKGLSLFSTLIAIMVGGVVFTAVVKLGPLYMDDYAIARVLKSLDDKPGIASAGVPEVKEWLNKGLKTNLVELDPKEIRVKQDRYDGVMVDIDYERRIKFIRNVDLIVSFEHDWKVKPQ</sequence>
<reference evidence="1 2" key="1">
    <citation type="submission" date="2014-06" db="EMBL/GenBank/DDBJ databases">
        <title>Whole Genome Sequences of Three Symbiotic Endozoicomonas Bacteria.</title>
        <authorList>
            <person name="Neave M.J."/>
            <person name="Apprill A."/>
            <person name="Voolstra C.R."/>
        </authorList>
    </citation>
    <scope>NUCLEOTIDE SEQUENCE [LARGE SCALE GENOMIC DNA]</scope>
    <source>
        <strain evidence="1 2">LMG 24815</strain>
    </source>
</reference>
<dbReference type="RefSeq" id="WP_034872602.1">
    <property type="nucleotide sequence ID" value="NZ_JOKG01000001.1"/>
</dbReference>
<gene>
    <name evidence="1" type="ORF">GZ77_01560</name>
</gene>
<dbReference type="EMBL" id="JOKG01000001">
    <property type="protein sequence ID" value="KEQ15364.1"/>
    <property type="molecule type" value="Genomic_DNA"/>
</dbReference>